<protein>
    <submittedName>
        <fullName evidence="2">Uncharacterized protein</fullName>
    </submittedName>
</protein>
<dbReference type="EMBL" id="OZ022406">
    <property type="protein sequence ID" value="CAK9437446.1"/>
    <property type="molecule type" value="Genomic_DNA"/>
</dbReference>
<evidence type="ECO:0000313" key="2">
    <source>
        <dbReference type="EMBL" id="CAK9437446.1"/>
    </source>
</evidence>
<feature type="chain" id="PRO_5045826869" evidence="1">
    <location>
        <begin position="18"/>
        <end position="334"/>
    </location>
</feature>
<dbReference type="Proteomes" id="UP001497383">
    <property type="component" value="Chromosome 2"/>
</dbReference>
<dbReference type="RefSeq" id="XP_066828762.1">
    <property type="nucleotide sequence ID" value="XM_066971755.1"/>
</dbReference>
<accession>A0ABP0ZHG7</accession>
<gene>
    <name evidence="2" type="ORF">LODBEIA_P18240</name>
</gene>
<sequence>MFLAVLALLVAAISPWAIFKMGNSIAGESPVLFDNLVVRIPVTVNFEKQRFDLPDLIESTQIQIDREIKHLTSGLLQVNLVDNLSGLGDRGDYNLDLVLDRDNSLGVSSTSLQAAVFYSTESIYSNDLPFLMTQTILHHFLFAEIELLNRPETASFPEKLAVQIGFGNGISNETRSQVVGVIEEVAEQVRPFSAIELEMTTSSELLKEEEKEEKEEKEVVINFPDKFTKRIKSEDNVAHKIQTALETQLKLPDRPQNNLRIRVLAAMRRQARLNLKRLTEKAQIPNTTTSTQTRDIRLLVGRFNEGQISDLPSLLNETNYLLQEISNGERRVEK</sequence>
<feature type="signal peptide" evidence="1">
    <location>
        <begin position="1"/>
        <end position="17"/>
    </location>
</feature>
<keyword evidence="1" id="KW-0732">Signal</keyword>
<evidence type="ECO:0000313" key="3">
    <source>
        <dbReference type="Proteomes" id="UP001497383"/>
    </source>
</evidence>
<evidence type="ECO:0000256" key="1">
    <source>
        <dbReference type="SAM" id="SignalP"/>
    </source>
</evidence>
<name>A0ABP0ZHG7_9ASCO</name>
<organism evidence="2 3">
    <name type="scientific">Lodderomyces beijingensis</name>
    <dbReference type="NCBI Taxonomy" id="1775926"/>
    <lineage>
        <taxon>Eukaryota</taxon>
        <taxon>Fungi</taxon>
        <taxon>Dikarya</taxon>
        <taxon>Ascomycota</taxon>
        <taxon>Saccharomycotina</taxon>
        <taxon>Pichiomycetes</taxon>
        <taxon>Debaryomycetaceae</taxon>
        <taxon>Candida/Lodderomyces clade</taxon>
        <taxon>Lodderomyces</taxon>
    </lineage>
</organism>
<proteinExistence type="predicted"/>
<reference evidence="2 3" key="1">
    <citation type="submission" date="2024-03" db="EMBL/GenBank/DDBJ databases">
        <authorList>
            <person name="Brejova B."/>
        </authorList>
    </citation>
    <scope>NUCLEOTIDE SEQUENCE [LARGE SCALE GENOMIC DNA]</scope>
    <source>
        <strain evidence="2 3">CBS 14171</strain>
    </source>
</reference>
<keyword evidence="3" id="KW-1185">Reference proteome</keyword>
<dbReference type="GeneID" id="92207020"/>